<keyword evidence="2" id="KW-1003">Cell membrane</keyword>
<dbReference type="RefSeq" id="WP_237163195.1">
    <property type="nucleotide sequence ID" value="NZ_CP016808.1"/>
</dbReference>
<feature type="transmembrane region" description="Helical" evidence="6">
    <location>
        <begin position="425"/>
        <end position="446"/>
    </location>
</feature>
<dbReference type="InterPro" id="IPR003838">
    <property type="entry name" value="ABC3_permease_C"/>
</dbReference>
<evidence type="ECO:0000256" key="4">
    <source>
        <dbReference type="ARBA" id="ARBA00022989"/>
    </source>
</evidence>
<evidence type="ECO:0000256" key="3">
    <source>
        <dbReference type="ARBA" id="ARBA00022692"/>
    </source>
</evidence>
<dbReference type="PANTHER" id="PTHR30287:SF2">
    <property type="entry name" value="BLL1001 PROTEIN"/>
    <property type="match status" value="1"/>
</dbReference>
<feature type="transmembrane region" description="Helical" evidence="6">
    <location>
        <begin position="695"/>
        <end position="716"/>
    </location>
</feature>
<evidence type="ECO:0000256" key="6">
    <source>
        <dbReference type="SAM" id="Phobius"/>
    </source>
</evidence>
<feature type="transmembrane region" description="Helical" evidence="6">
    <location>
        <begin position="310"/>
        <end position="327"/>
    </location>
</feature>
<dbReference type="EMBL" id="CP016808">
    <property type="protein sequence ID" value="ANY68879.1"/>
    <property type="molecule type" value="Genomic_DNA"/>
</dbReference>
<feature type="domain" description="ABC3 transporter permease C-terminal" evidence="7">
    <location>
        <begin position="261"/>
        <end position="371"/>
    </location>
</feature>
<evidence type="ECO:0000313" key="8">
    <source>
        <dbReference type="EMBL" id="ANY68879.1"/>
    </source>
</evidence>
<accession>A0A1B2DMF3</accession>
<name>A0A1B2DMF3_9BACL</name>
<evidence type="ECO:0000259" key="7">
    <source>
        <dbReference type="Pfam" id="PF02687"/>
    </source>
</evidence>
<protein>
    <submittedName>
        <fullName evidence="8">ABC transporter permease</fullName>
    </submittedName>
</protein>
<feature type="transmembrane region" description="Helical" evidence="6">
    <location>
        <begin position="747"/>
        <end position="768"/>
    </location>
</feature>
<dbReference type="Pfam" id="PF02687">
    <property type="entry name" value="FtsX"/>
    <property type="match status" value="2"/>
</dbReference>
<keyword evidence="4 6" id="KW-1133">Transmembrane helix</keyword>
<dbReference type="GO" id="GO:0005886">
    <property type="term" value="C:plasma membrane"/>
    <property type="evidence" value="ECO:0007669"/>
    <property type="project" value="UniProtKB-SubCell"/>
</dbReference>
<feature type="transmembrane region" description="Helical" evidence="6">
    <location>
        <begin position="253"/>
        <end position="274"/>
    </location>
</feature>
<reference evidence="8" key="1">
    <citation type="submission" date="2016-08" db="EMBL/GenBank/DDBJ databases">
        <title>Complete Genome Seqeunce of Paenibacillus sp. BIHB 4019 from tea rhizoplane.</title>
        <authorList>
            <person name="Thakur R."/>
            <person name="Swarnkar M.K."/>
            <person name="Gulati A."/>
        </authorList>
    </citation>
    <scope>NUCLEOTIDE SEQUENCE [LARGE SCALE GENOMIC DNA]</scope>
    <source>
        <strain evidence="8">BIHB4019</strain>
    </source>
</reference>
<evidence type="ECO:0000256" key="2">
    <source>
        <dbReference type="ARBA" id="ARBA00022475"/>
    </source>
</evidence>
<feature type="domain" description="ABC3 transporter permease C-terminal" evidence="7">
    <location>
        <begin position="654"/>
        <end position="767"/>
    </location>
</feature>
<evidence type="ECO:0000256" key="1">
    <source>
        <dbReference type="ARBA" id="ARBA00004651"/>
    </source>
</evidence>
<dbReference type="InterPro" id="IPR038766">
    <property type="entry name" value="Membrane_comp_ABC_pdt"/>
</dbReference>
<dbReference type="AlphaFoldDB" id="A0A1B2DMF3"/>
<sequence length="783" mass="86191">MLGTMWRKDIAKNKLITAILFLFIMISSLLVASSASMLLELFRSVDNWFEKAAVPHFVQMHAGEIDQREIEAFANGSKLVKDQQTVEMISIEPAHVYFGESGESEAGSVMEMSIVKQNNAFDFLLDLTNNRLDVLPGEIAVPIYFKQQQRLEIGDTMRIAKGSFSMAFTIADFVRDAQMNPSIVSSKRFVVSDLDWETLKGHFTDKEYLIEFLLHDGERTSEFEQLYQSSGLPHQGPAITSAQLRLLNALTDGVAAVVIFLASLLLIAIAFLCLRFTMLAAMEEDIYEIGVLKAIGMAGDHIRRLYLMKYRMIALLASLAGYVLSLFTERAFIANRSLFMGTAEKSALSYIVPLLGAVCIFLLVMLFCRFVLRRFKRISAVEALRSGSTSAKGRMSGLLKLHRSRVIPVHLFVGMQDVLVRIRTFGLLGLVFTLCFFLIIVPANFLNTLKSPDFITYMGAGRSDIQIDMRQTSDAAQRYNEMLAYIQNDCDVEKYSPLVTSSYKLRSEDGIYENVSVQTGDFSLFPLAYLSGAAPVQNDEMALSYLHAKERGKQLGDTLTLLAAGKERELKISGIYQDVTNGGKTAKALLPYEAESVLWYMVSLNVKPGVAIGEKTAEYAAAFHPAKVTFMEDYLSQTLSSTISQLQKITALTSTAALVIAILITALFFNMLIVKDASDLVIMRSLGFSLKQIRLQYIIRSLLVLLAGMVLGTAAAGTLGQGAVSVLMSLMGAARVAFVVNPLVAYIWIPLALIVVVIITTLFSSLAVTGAGKGAGAAKLFSK</sequence>
<keyword evidence="3 6" id="KW-0812">Transmembrane</keyword>
<organism evidence="8">
    <name type="scientific">Paenibacillus sp. BIHB 4019</name>
    <dbReference type="NCBI Taxonomy" id="1870819"/>
    <lineage>
        <taxon>Bacteria</taxon>
        <taxon>Bacillati</taxon>
        <taxon>Bacillota</taxon>
        <taxon>Bacilli</taxon>
        <taxon>Bacillales</taxon>
        <taxon>Paenibacillaceae</taxon>
        <taxon>Paenibacillus</taxon>
    </lineage>
</organism>
<evidence type="ECO:0000256" key="5">
    <source>
        <dbReference type="ARBA" id="ARBA00023136"/>
    </source>
</evidence>
<feature type="transmembrane region" description="Helical" evidence="6">
    <location>
        <begin position="347"/>
        <end position="372"/>
    </location>
</feature>
<feature type="transmembrane region" description="Helical" evidence="6">
    <location>
        <begin position="649"/>
        <end position="674"/>
    </location>
</feature>
<comment type="subcellular location">
    <subcellularLocation>
        <location evidence="1">Cell membrane</location>
        <topology evidence="1">Multi-pass membrane protein</topology>
    </subcellularLocation>
</comment>
<proteinExistence type="predicted"/>
<gene>
    <name evidence="8" type="ORF">BBD42_22160</name>
</gene>
<keyword evidence="5 6" id="KW-0472">Membrane</keyword>
<dbReference type="PANTHER" id="PTHR30287">
    <property type="entry name" value="MEMBRANE COMPONENT OF PREDICTED ABC SUPERFAMILY METABOLITE UPTAKE TRANSPORTER"/>
    <property type="match status" value="1"/>
</dbReference>